<gene>
    <name evidence="5" type="ORF">DD559_06540</name>
</gene>
<evidence type="ECO:0000313" key="5">
    <source>
        <dbReference type="EMBL" id="PVX29033.1"/>
    </source>
</evidence>
<comment type="caution">
    <text evidence="5">The sequence shown here is derived from an EMBL/GenBank/DDBJ whole genome shotgun (WGS) entry which is preliminary data.</text>
</comment>
<dbReference type="PANTHER" id="PTHR43775">
    <property type="entry name" value="FATTY ACID SYNTHASE"/>
    <property type="match status" value="1"/>
</dbReference>
<feature type="region of interest" description="Disordered" evidence="3">
    <location>
        <begin position="1"/>
        <end position="102"/>
    </location>
</feature>
<accession>A0A2U0SCD5</accession>
<dbReference type="InterPro" id="IPR050091">
    <property type="entry name" value="PKS_NRPS_Biosynth_Enz"/>
</dbReference>
<feature type="compositionally biased region" description="Low complexity" evidence="3">
    <location>
        <begin position="72"/>
        <end position="100"/>
    </location>
</feature>
<keyword evidence="2" id="KW-0597">Phosphoprotein</keyword>
<feature type="compositionally biased region" description="Low complexity" evidence="3">
    <location>
        <begin position="45"/>
        <end position="54"/>
    </location>
</feature>
<dbReference type="Gene3D" id="3.40.366.10">
    <property type="entry name" value="Malonyl-Coenzyme A Acyl Carrier Protein, domain 2"/>
    <property type="match status" value="1"/>
</dbReference>
<dbReference type="SUPFAM" id="SSF52151">
    <property type="entry name" value="FabD/lysophospholipase-like"/>
    <property type="match status" value="1"/>
</dbReference>
<protein>
    <recommendedName>
        <fullName evidence="4">Malonyl-CoA:ACP transacylase (MAT) domain-containing protein</fullName>
    </recommendedName>
</protein>
<dbReference type="GO" id="GO:0006633">
    <property type="term" value="P:fatty acid biosynthetic process"/>
    <property type="evidence" value="ECO:0007669"/>
    <property type="project" value="TreeGrafter"/>
</dbReference>
<dbReference type="InterPro" id="IPR014043">
    <property type="entry name" value="Acyl_transferase_dom"/>
</dbReference>
<keyword evidence="6" id="KW-1185">Reference proteome</keyword>
<evidence type="ECO:0000256" key="3">
    <source>
        <dbReference type="SAM" id="MobiDB-lite"/>
    </source>
</evidence>
<dbReference type="InterPro" id="IPR001227">
    <property type="entry name" value="Ac_transferase_dom_sf"/>
</dbReference>
<proteinExistence type="predicted"/>
<evidence type="ECO:0000256" key="1">
    <source>
        <dbReference type="ARBA" id="ARBA00022450"/>
    </source>
</evidence>
<name>A0A2U0SCD5_9SPHN</name>
<sequence length="413" mass="42012">MPTRAAPPSATATQPPAWVMLKSGPPSAKQGLPVSSMRRGERHPAAAASASSSSRPARNAWRSIGRRKRAARSASVAGSCAAKRSSTGSARSRSASQATRVPDSDALPPLLFMLPGSGVEVPGMGRSLLADRSFADSIAQCDEAARPSFAQPLRAFLDGTAEDGEPGYRSAALAAFCIASAAALNDRGVRADGWLGCSIGEIAALAIAGAMSLEDAFAFIAAQARAIAQVAPRGTLLFALGEPALEDAARYWTDAHLAGVYAPGLLLFAATDADIDRVMARAQAEGAVAQRVPVPTPVHSPLIDPAQTLVAAAAEAVRWQGPGVLLSAAAGGKIAAADAGHLWRVVRAAIRFDRAIQAAAPGTIAIDIGPSGALTSAARRATNGRVRALAIGGARGPDAAGLDRIAGQCRHPA</sequence>
<dbReference type="AlphaFoldDB" id="A0A2U0SCD5"/>
<feature type="compositionally biased region" description="Low complexity" evidence="3">
    <location>
        <begin position="1"/>
        <end position="17"/>
    </location>
</feature>
<evidence type="ECO:0000313" key="6">
    <source>
        <dbReference type="Proteomes" id="UP000245890"/>
    </source>
</evidence>
<organism evidence="5 6">
    <name type="scientific">Sphingomonas pokkalii</name>
    <dbReference type="NCBI Taxonomy" id="2175090"/>
    <lineage>
        <taxon>Bacteria</taxon>
        <taxon>Pseudomonadati</taxon>
        <taxon>Pseudomonadota</taxon>
        <taxon>Alphaproteobacteria</taxon>
        <taxon>Sphingomonadales</taxon>
        <taxon>Sphingomonadaceae</taxon>
        <taxon>Sphingomonas</taxon>
    </lineage>
</organism>
<dbReference type="Proteomes" id="UP000245890">
    <property type="component" value="Unassembled WGS sequence"/>
</dbReference>
<dbReference type="Gene3D" id="3.30.70.250">
    <property type="entry name" value="Malonyl-CoA ACP transacylase, ACP-binding"/>
    <property type="match status" value="1"/>
</dbReference>
<dbReference type="EMBL" id="QENQ01000001">
    <property type="protein sequence ID" value="PVX29033.1"/>
    <property type="molecule type" value="Genomic_DNA"/>
</dbReference>
<dbReference type="SMART" id="SM00827">
    <property type="entry name" value="PKS_AT"/>
    <property type="match status" value="1"/>
</dbReference>
<keyword evidence="1" id="KW-0596">Phosphopantetheine</keyword>
<dbReference type="GO" id="GO:0004312">
    <property type="term" value="F:fatty acid synthase activity"/>
    <property type="evidence" value="ECO:0007669"/>
    <property type="project" value="TreeGrafter"/>
</dbReference>
<dbReference type="PANTHER" id="PTHR43775:SF37">
    <property type="entry name" value="SI:DKEY-61P9.11"/>
    <property type="match status" value="1"/>
</dbReference>
<reference evidence="5 6" key="1">
    <citation type="submission" date="2018-05" db="EMBL/GenBank/DDBJ databases">
        <title>Description of Sphingomonas pokkalii sp nov, isolated from the rhizosphere of saline tolerant pokkali rice and its draft genome analysis.</title>
        <authorList>
            <person name="Menon R."/>
            <person name="Kumari S."/>
            <person name="Rameshkumar N."/>
        </authorList>
    </citation>
    <scope>NUCLEOTIDE SEQUENCE [LARGE SCALE GENOMIC DNA]</scope>
    <source>
        <strain evidence="5 6">L3B27</strain>
    </source>
</reference>
<dbReference type="InterPro" id="IPR016035">
    <property type="entry name" value="Acyl_Trfase/lysoPLipase"/>
</dbReference>
<evidence type="ECO:0000256" key="2">
    <source>
        <dbReference type="ARBA" id="ARBA00022553"/>
    </source>
</evidence>
<feature type="domain" description="Malonyl-CoA:ACP transacylase (MAT)" evidence="4">
    <location>
        <begin position="113"/>
        <end position="398"/>
    </location>
</feature>
<evidence type="ECO:0000259" key="4">
    <source>
        <dbReference type="SMART" id="SM00827"/>
    </source>
</evidence>
<dbReference type="Pfam" id="PF00698">
    <property type="entry name" value="Acyl_transf_1"/>
    <property type="match status" value="1"/>
</dbReference>